<keyword evidence="9" id="KW-1185">Reference proteome</keyword>
<evidence type="ECO:0000256" key="5">
    <source>
        <dbReference type="SAM" id="Phobius"/>
    </source>
</evidence>
<reference evidence="8 9" key="1">
    <citation type="submission" date="2020-06" db="EMBL/GenBank/DDBJ databases">
        <authorList>
            <person name="Li R."/>
            <person name="Bekaert M."/>
        </authorList>
    </citation>
    <scope>NUCLEOTIDE SEQUENCE [LARGE SCALE GENOMIC DNA]</scope>
    <source>
        <strain evidence="9">wild</strain>
    </source>
</reference>
<protein>
    <submittedName>
        <fullName evidence="8">TRPM2</fullName>
        <ecNumber evidence="8">3.6.1.13</ecNumber>
    </submittedName>
</protein>
<keyword evidence="2 5" id="KW-0812">Transmembrane</keyword>
<feature type="transmembrane region" description="Helical" evidence="5">
    <location>
        <begin position="718"/>
        <end position="744"/>
    </location>
</feature>
<dbReference type="InterPro" id="IPR057366">
    <property type="entry name" value="TRPM-like"/>
</dbReference>
<sequence length="1105" mass="128196">MLPSTRIRKKEIHVKESTIHSEDLSQILCTLQRSLAADEHSCLPGLVLAVVGDSESYVPKPWNTTAFTYGLLQSIQGVKKSWIIYRGNNDGISELIYKAFRETTDTPPALKSKEKSIKTTNKNTLIAIRPLTENNEADDDNVAEPDWLFTLKPVFEDLQTQMKYRWFNRYLSHFLEKLSAEYTPLLSKEEDEKELVLINMRVPVLMIAVEGDISTIHQIKSAVKRNIPVLLAKGSGKAVDFIIEYLEESKPITGTQINIKDYKSLKKRMISIQKHSHLITIFDLDNTKNYQMEDFVVKTIIKGWSLKEIHDSTDDSNDKGKSSARTVTMNNVETERTFDCLMEHFHVTPGSLSLFFYIAYQYILESCEIKNKKKELELFLLEAIISSRVDYVSALVQHGVKFNINYIGRLFDETLKCINCDARDCRRIHAIHFRVSTKCCYGVWCTCKDKCKKHRLKCGVSECEVYHYVCELESKNGEQTLTCCSTKKFKNDCRCSRHRVTGINGTCHKLHDLLQNVHNICQELLHYPKDVLDTNGEQAQKRCSVVPICSGFSRKKINDHNDLYHVLLAWAIFAQKEELASIFWAKCENPLLTAIMASSMMKTMAEMVNAATDLKLNKDLLKHSRLFEKRALFLMNSLYEEDGMGCMSLMNTEDKVWGVRVAPVECAFDNGMIDVVCHPCVQRLLNRVWYKDTAAMWRDWMKILFCISISSTDPANAWASPAMMFLIHYLIMLGMLVGYSAFLLSNIKGINTFRDIGVYELLLYLWITADAVEEIFRNIVITVQRNISHNQSRKRFRLYCYLTNLWNVLALLSYAVLVSAVLVRTFNGSQRFEIRLYSLGLFIMYMRFFHSLMVLTYFGPKLIMIGKMLKELLQFSWILFVFIMCAGVLYHSNMYPNHRDMWPNHGADTAHWRIWKIISLPYWQLYGELFLDELKGGMQDNRDILSKIRETNSSGSCTSVELEWESNPDIERCVEYDWAIMVIAAMYMLISNLLLFNLIIALFSYRFKEVQNNSDRLWKYWRYAIIKDYSTRFPVPFNVLLHVFNCICNLCKRKRPNCIRQNGNQRVVNTRLKKCIEACSLEPDTLIKLQSKYANSRLYNEMTRN</sequence>
<feature type="domain" description="Ion transport" evidence="6">
    <location>
        <begin position="728"/>
        <end position="1013"/>
    </location>
</feature>
<comment type="subcellular location">
    <subcellularLocation>
        <location evidence="1">Membrane</location>
        <topology evidence="1">Multi-pass membrane protein</topology>
    </subcellularLocation>
</comment>
<feature type="domain" description="TRPM-like" evidence="7">
    <location>
        <begin position="474"/>
        <end position="658"/>
    </location>
</feature>
<dbReference type="PANTHER" id="PTHR13800:SF12">
    <property type="entry name" value="TRANSIENT RECEPTOR POTENTIAL CATION CHANNEL SUBFAMILY M MEMBER-LIKE 2"/>
    <property type="match status" value="1"/>
</dbReference>
<keyword evidence="4 5" id="KW-0472">Membrane</keyword>
<feature type="transmembrane region" description="Helical" evidence="5">
    <location>
        <begin position="834"/>
        <end position="860"/>
    </location>
</feature>
<dbReference type="Pfam" id="PF25508">
    <property type="entry name" value="TRPM2"/>
    <property type="match status" value="1"/>
</dbReference>
<evidence type="ECO:0000259" key="7">
    <source>
        <dbReference type="Pfam" id="PF25508"/>
    </source>
</evidence>
<feature type="transmembrane region" description="Helical" evidence="5">
    <location>
        <begin position="978"/>
        <end position="1003"/>
    </location>
</feature>
<dbReference type="GO" id="GO:0005886">
    <property type="term" value="C:plasma membrane"/>
    <property type="evidence" value="ECO:0007669"/>
    <property type="project" value="TreeGrafter"/>
</dbReference>
<dbReference type="PANTHER" id="PTHR13800">
    <property type="entry name" value="TRANSIENT RECEPTOR POTENTIAL CATION CHANNEL, SUBFAMILY M, MEMBER 6"/>
    <property type="match status" value="1"/>
</dbReference>
<dbReference type="OrthoDB" id="10029073at2759"/>
<dbReference type="AlphaFoldDB" id="A0A6J8CR12"/>
<evidence type="ECO:0000259" key="6">
    <source>
        <dbReference type="Pfam" id="PF00520"/>
    </source>
</evidence>
<feature type="transmembrane region" description="Helical" evidence="5">
    <location>
        <begin position="798"/>
        <end position="822"/>
    </location>
</feature>
<proteinExistence type="predicted"/>
<evidence type="ECO:0000256" key="3">
    <source>
        <dbReference type="ARBA" id="ARBA00022989"/>
    </source>
</evidence>
<evidence type="ECO:0000313" key="9">
    <source>
        <dbReference type="Proteomes" id="UP000507470"/>
    </source>
</evidence>
<keyword evidence="3 5" id="KW-1133">Transmembrane helix</keyword>
<dbReference type="GO" id="GO:0099604">
    <property type="term" value="F:ligand-gated calcium channel activity"/>
    <property type="evidence" value="ECO:0007669"/>
    <property type="project" value="TreeGrafter"/>
</dbReference>
<dbReference type="InterPro" id="IPR050927">
    <property type="entry name" value="TRPM"/>
</dbReference>
<feature type="transmembrane region" description="Helical" evidence="5">
    <location>
        <begin position="872"/>
        <end position="892"/>
    </location>
</feature>
<accession>A0A6J8CR12</accession>
<dbReference type="EMBL" id="CACVKT020005897">
    <property type="protein sequence ID" value="CAC5398355.1"/>
    <property type="molecule type" value="Genomic_DNA"/>
</dbReference>
<dbReference type="Proteomes" id="UP000507470">
    <property type="component" value="Unassembled WGS sequence"/>
</dbReference>
<evidence type="ECO:0000313" key="8">
    <source>
        <dbReference type="EMBL" id="CAC5398355.1"/>
    </source>
</evidence>
<dbReference type="Pfam" id="PF00520">
    <property type="entry name" value="Ion_trans"/>
    <property type="match status" value="1"/>
</dbReference>
<evidence type="ECO:0000256" key="2">
    <source>
        <dbReference type="ARBA" id="ARBA00022692"/>
    </source>
</evidence>
<dbReference type="GO" id="GO:0047631">
    <property type="term" value="F:ADP-ribose diphosphatase activity"/>
    <property type="evidence" value="ECO:0007669"/>
    <property type="project" value="UniProtKB-EC"/>
</dbReference>
<evidence type="ECO:0000256" key="4">
    <source>
        <dbReference type="ARBA" id="ARBA00023136"/>
    </source>
</evidence>
<name>A0A6J8CR12_MYTCO</name>
<dbReference type="InterPro" id="IPR005821">
    <property type="entry name" value="Ion_trans_dom"/>
</dbReference>
<organism evidence="8 9">
    <name type="scientific">Mytilus coruscus</name>
    <name type="common">Sea mussel</name>
    <dbReference type="NCBI Taxonomy" id="42192"/>
    <lineage>
        <taxon>Eukaryota</taxon>
        <taxon>Metazoa</taxon>
        <taxon>Spiralia</taxon>
        <taxon>Lophotrochozoa</taxon>
        <taxon>Mollusca</taxon>
        <taxon>Bivalvia</taxon>
        <taxon>Autobranchia</taxon>
        <taxon>Pteriomorphia</taxon>
        <taxon>Mytilida</taxon>
        <taxon>Mytiloidea</taxon>
        <taxon>Mytilidae</taxon>
        <taxon>Mytilinae</taxon>
        <taxon>Mytilus</taxon>
    </lineage>
</organism>
<dbReference type="EC" id="3.6.1.13" evidence="8"/>
<evidence type="ECO:0000256" key="1">
    <source>
        <dbReference type="ARBA" id="ARBA00004141"/>
    </source>
</evidence>
<gene>
    <name evidence="8" type="ORF">MCOR_32732</name>
</gene>
<keyword evidence="8" id="KW-0378">Hydrolase</keyword>